<dbReference type="Pfam" id="PF03023">
    <property type="entry name" value="MurJ"/>
    <property type="match status" value="1"/>
</dbReference>
<feature type="transmembrane region" description="Helical" evidence="10">
    <location>
        <begin position="134"/>
        <end position="151"/>
    </location>
</feature>
<keyword evidence="4 10" id="KW-0133">Cell shape</keyword>
<comment type="function">
    <text evidence="8 10 11">Involved in peptidoglycan biosynthesis. Transports lipid-linked peptidoglycan precursors from the inner to the outer leaflet of the cytoplasmic membrane.</text>
</comment>
<dbReference type="HAMAP" id="MF_02078">
    <property type="entry name" value="MurJ_MviN"/>
    <property type="match status" value="1"/>
</dbReference>
<feature type="transmembrane region" description="Helical" evidence="10">
    <location>
        <begin position="88"/>
        <end position="114"/>
    </location>
</feature>
<dbReference type="CDD" id="cd13123">
    <property type="entry name" value="MATE_MurJ_like"/>
    <property type="match status" value="1"/>
</dbReference>
<feature type="transmembrane region" description="Helical" evidence="10">
    <location>
        <begin position="158"/>
        <end position="177"/>
    </location>
</feature>
<keyword evidence="7 10" id="KW-0472">Membrane</keyword>
<dbReference type="PIRSF" id="PIRSF002869">
    <property type="entry name" value="MviN"/>
    <property type="match status" value="1"/>
</dbReference>
<evidence type="ECO:0000256" key="10">
    <source>
        <dbReference type="HAMAP-Rule" id="MF_02078"/>
    </source>
</evidence>
<keyword evidence="3 10" id="KW-0812">Transmembrane</keyword>
<gene>
    <name evidence="10 12" type="primary">murJ</name>
    <name evidence="12" type="ORF">M1K48_05670</name>
</gene>
<feature type="transmembrane region" description="Helical" evidence="10">
    <location>
        <begin position="350"/>
        <end position="371"/>
    </location>
</feature>
<sequence>MNLLKATGTIGGLTMVSRVLGFVRDMIAARLLGASHANDTFNLAFLLPNIFRRLFAEGAFSSGFVPLFSRRLAKGGEQDAEAFSNEILAVFMPALLLVTVVFVIFMPGVIALVAGSYRDVPGKYELAVELTRWTFPYLFFISLVALLSGILNSLTRFVAAAFAPALLNLVLIAALVIAPRNDDIATVRIMAIAVLIGGVVQFALCWMAVRRAGVRLSLRRPRMTPAVKELVVLILPATIAAGAYQISQLFYAFFSARLGEGALTMLSYADRLNQLPLSIIGTALGVAILPAISRAIATDNEAEAADVQARAFELSMLLTIPATLALMVAAFPIIGALYRAGDYSLEAATTTANILALLVTGLPAYVLVKVLTPAFYARKDVKTPVWIAMGILIASIPANFLLIDRIGIYSLAVVTSTGAWLNFISLLAILYARRQFRMPVWLVSRVARQLVAALAMAGSLFFLCSALADWFLGSSIERAVGLAILCGTGGIVYFGVAFLIGGVDRDALAALRRRRPVTEAEPS</sequence>
<feature type="transmembrane region" description="Helical" evidence="10">
    <location>
        <begin position="383"/>
        <end position="402"/>
    </location>
</feature>
<evidence type="ECO:0000256" key="9">
    <source>
        <dbReference type="ARBA" id="ARBA00061532"/>
    </source>
</evidence>
<feature type="transmembrane region" description="Helical" evidence="10">
    <location>
        <begin position="274"/>
        <end position="293"/>
    </location>
</feature>
<dbReference type="InterPro" id="IPR051050">
    <property type="entry name" value="Lipid_II_flippase_MurJ/MviN"/>
</dbReference>
<protein>
    <recommendedName>
        <fullName evidence="10">Probable lipid II flippase MurJ</fullName>
    </recommendedName>
</protein>
<evidence type="ECO:0000256" key="7">
    <source>
        <dbReference type="ARBA" id="ARBA00023136"/>
    </source>
</evidence>
<proteinExistence type="inferred from homology"/>
<comment type="pathway">
    <text evidence="10">Cell wall biogenesis; peptidoglycan biosynthesis.</text>
</comment>
<name>A0ABY5N3G7_9SPHN</name>
<evidence type="ECO:0000313" key="12">
    <source>
        <dbReference type="EMBL" id="UUR09106.1"/>
    </source>
</evidence>
<keyword evidence="2 10" id="KW-1003">Cell membrane</keyword>
<dbReference type="NCBIfam" id="TIGR01695">
    <property type="entry name" value="murJ_mviN"/>
    <property type="match status" value="1"/>
</dbReference>
<keyword evidence="10" id="KW-0997">Cell inner membrane</keyword>
<reference evidence="12 13" key="1">
    <citation type="submission" date="2022-05" db="EMBL/GenBank/DDBJ databases">
        <title>S8-45 Sphingomonas ultraviolaceadurans.</title>
        <authorList>
            <person name="Liu Y."/>
        </authorList>
    </citation>
    <scope>NUCLEOTIDE SEQUENCE [LARGE SCALE GENOMIC DNA]</scope>
    <source>
        <strain evidence="12 13">S8-45</strain>
    </source>
</reference>
<evidence type="ECO:0000256" key="1">
    <source>
        <dbReference type="ARBA" id="ARBA00004651"/>
    </source>
</evidence>
<keyword evidence="10 11" id="KW-0961">Cell wall biogenesis/degradation</keyword>
<feature type="transmembrane region" description="Helical" evidence="10">
    <location>
        <begin position="479"/>
        <end position="503"/>
    </location>
</feature>
<dbReference type="PANTHER" id="PTHR47019:SF1">
    <property type="entry name" value="LIPID II FLIPPASE MURJ"/>
    <property type="match status" value="1"/>
</dbReference>
<feature type="transmembrane region" description="Helical" evidence="10">
    <location>
        <begin position="450"/>
        <end position="473"/>
    </location>
</feature>
<evidence type="ECO:0000313" key="13">
    <source>
        <dbReference type="Proteomes" id="UP000831921"/>
    </source>
</evidence>
<feature type="transmembrane region" description="Helical" evidence="10">
    <location>
        <begin position="408"/>
        <end position="430"/>
    </location>
</feature>
<dbReference type="InterPro" id="IPR004268">
    <property type="entry name" value="MurJ"/>
</dbReference>
<organism evidence="12 13">
    <name type="scientific">Sphingomonas glaciei</name>
    <dbReference type="NCBI Taxonomy" id="2938948"/>
    <lineage>
        <taxon>Bacteria</taxon>
        <taxon>Pseudomonadati</taxon>
        <taxon>Pseudomonadota</taxon>
        <taxon>Alphaproteobacteria</taxon>
        <taxon>Sphingomonadales</taxon>
        <taxon>Sphingomonadaceae</taxon>
        <taxon>Sphingomonas</taxon>
    </lineage>
</organism>
<dbReference type="RefSeq" id="WP_249504871.1">
    <property type="nucleotide sequence ID" value="NZ_CP097253.1"/>
</dbReference>
<evidence type="ECO:0000256" key="3">
    <source>
        <dbReference type="ARBA" id="ARBA00022692"/>
    </source>
</evidence>
<keyword evidence="13" id="KW-1185">Reference proteome</keyword>
<dbReference type="PRINTS" id="PR01806">
    <property type="entry name" value="VIRFACTRMVIN"/>
</dbReference>
<dbReference type="PANTHER" id="PTHR47019">
    <property type="entry name" value="LIPID II FLIPPASE MURJ"/>
    <property type="match status" value="1"/>
</dbReference>
<accession>A0ABY5N3G7</accession>
<keyword evidence="5 10" id="KW-0573">Peptidoglycan synthesis</keyword>
<evidence type="ECO:0000256" key="4">
    <source>
        <dbReference type="ARBA" id="ARBA00022960"/>
    </source>
</evidence>
<feature type="transmembrane region" description="Helical" evidence="10">
    <location>
        <begin position="314"/>
        <end position="338"/>
    </location>
</feature>
<evidence type="ECO:0000256" key="11">
    <source>
        <dbReference type="PIRNR" id="PIRNR002869"/>
    </source>
</evidence>
<comment type="subcellular location">
    <subcellularLocation>
        <location evidence="10">Cell inner membrane</location>
        <topology evidence="10">Multi-pass membrane protein</topology>
    </subcellularLocation>
    <subcellularLocation>
        <location evidence="1">Cell membrane</location>
        <topology evidence="1">Multi-pass membrane protein</topology>
    </subcellularLocation>
</comment>
<evidence type="ECO:0000256" key="6">
    <source>
        <dbReference type="ARBA" id="ARBA00022989"/>
    </source>
</evidence>
<feature type="transmembrane region" description="Helical" evidence="10">
    <location>
        <begin position="189"/>
        <end position="209"/>
    </location>
</feature>
<comment type="similarity">
    <text evidence="9 10 11">Belongs to the MurJ/MviN family.</text>
</comment>
<keyword evidence="10 11" id="KW-0813">Transport</keyword>
<evidence type="ECO:0000256" key="2">
    <source>
        <dbReference type="ARBA" id="ARBA00022475"/>
    </source>
</evidence>
<keyword evidence="6 10" id="KW-1133">Transmembrane helix</keyword>
<dbReference type="Proteomes" id="UP000831921">
    <property type="component" value="Chromosome"/>
</dbReference>
<evidence type="ECO:0000256" key="8">
    <source>
        <dbReference type="ARBA" id="ARBA00060041"/>
    </source>
</evidence>
<dbReference type="EMBL" id="CP097253">
    <property type="protein sequence ID" value="UUR09106.1"/>
    <property type="molecule type" value="Genomic_DNA"/>
</dbReference>
<evidence type="ECO:0000256" key="5">
    <source>
        <dbReference type="ARBA" id="ARBA00022984"/>
    </source>
</evidence>
<feature type="transmembrane region" description="Helical" evidence="10">
    <location>
        <begin position="230"/>
        <end position="254"/>
    </location>
</feature>